<dbReference type="InterPro" id="IPR013785">
    <property type="entry name" value="Aldolase_TIM"/>
</dbReference>
<dbReference type="Pfam" id="PF00701">
    <property type="entry name" value="DHDPS"/>
    <property type="match status" value="1"/>
</dbReference>
<name>A0ABR8X153_9MICO</name>
<evidence type="ECO:0000256" key="2">
    <source>
        <dbReference type="ARBA" id="ARBA00023239"/>
    </source>
</evidence>
<dbReference type="PRINTS" id="PR00146">
    <property type="entry name" value="DHPICSNTHASE"/>
</dbReference>
<reference evidence="4 5" key="1">
    <citation type="submission" date="2020-08" db="EMBL/GenBank/DDBJ databases">
        <title>A Genomic Blueprint of the Chicken Gut Microbiome.</title>
        <authorList>
            <person name="Gilroy R."/>
            <person name="Ravi A."/>
            <person name="Getino M."/>
            <person name="Pursley I."/>
            <person name="Horton D.L."/>
            <person name="Alikhan N.-F."/>
            <person name="Baker D."/>
            <person name="Gharbi K."/>
            <person name="Hall N."/>
            <person name="Watson M."/>
            <person name="Adriaenssens E.M."/>
            <person name="Foster-Nyarko E."/>
            <person name="Jarju S."/>
            <person name="Secka A."/>
            <person name="Antonio M."/>
            <person name="Oren A."/>
            <person name="Chaudhuri R."/>
            <person name="La Ragione R.M."/>
            <person name="Hildebrand F."/>
            <person name="Pallen M.J."/>
        </authorList>
    </citation>
    <scope>NUCLEOTIDE SEQUENCE [LARGE SCALE GENOMIC DNA]</scope>
    <source>
        <strain evidence="4 5">Sa1CUA4</strain>
    </source>
</reference>
<evidence type="ECO:0000256" key="1">
    <source>
        <dbReference type="ARBA" id="ARBA00007592"/>
    </source>
</evidence>
<dbReference type="Gene3D" id="3.20.20.70">
    <property type="entry name" value="Aldolase class I"/>
    <property type="match status" value="1"/>
</dbReference>
<gene>
    <name evidence="4" type="ORF">H9622_04840</name>
</gene>
<organism evidence="4 5">
    <name type="scientific">Microbacterium gallinarum</name>
    <dbReference type="NCBI Taxonomy" id="2762209"/>
    <lineage>
        <taxon>Bacteria</taxon>
        <taxon>Bacillati</taxon>
        <taxon>Actinomycetota</taxon>
        <taxon>Actinomycetes</taxon>
        <taxon>Micrococcales</taxon>
        <taxon>Microbacteriaceae</taxon>
        <taxon>Microbacterium</taxon>
    </lineage>
</organism>
<evidence type="ECO:0000313" key="4">
    <source>
        <dbReference type="EMBL" id="MBD8022918.1"/>
    </source>
</evidence>
<dbReference type="PIRSF" id="PIRSF001365">
    <property type="entry name" value="DHDPS"/>
    <property type="match status" value="1"/>
</dbReference>
<dbReference type="SUPFAM" id="SSF51569">
    <property type="entry name" value="Aldolase"/>
    <property type="match status" value="1"/>
</dbReference>
<dbReference type="InterPro" id="IPR002220">
    <property type="entry name" value="DapA-like"/>
</dbReference>
<dbReference type="SMART" id="SM01130">
    <property type="entry name" value="DHDPS"/>
    <property type="match status" value="1"/>
</dbReference>
<keyword evidence="5" id="KW-1185">Reference proteome</keyword>
<comment type="caution">
    <text evidence="4">The sequence shown here is derived from an EMBL/GenBank/DDBJ whole genome shotgun (WGS) entry which is preliminary data.</text>
</comment>
<dbReference type="RefSeq" id="WP_191764762.1">
    <property type="nucleotide sequence ID" value="NZ_JACSPM010000001.1"/>
</dbReference>
<evidence type="ECO:0000313" key="5">
    <source>
        <dbReference type="Proteomes" id="UP000602532"/>
    </source>
</evidence>
<dbReference type="PANTHER" id="PTHR12128:SF66">
    <property type="entry name" value="4-HYDROXY-2-OXOGLUTARATE ALDOLASE, MITOCHONDRIAL"/>
    <property type="match status" value="1"/>
</dbReference>
<dbReference type="CDD" id="cd00408">
    <property type="entry name" value="DHDPS-like"/>
    <property type="match status" value="1"/>
</dbReference>
<comment type="similarity">
    <text evidence="1 3">Belongs to the DapA family.</text>
</comment>
<sequence>MTRRDIVTAIPTSFHPDGTLDAEGSRSIFRYVAQSGNEGAFVLGTTGEFPAIDDAEFETLVAAALDELGGAMRVIVHVGQPSAFEAVRRVRIAKQLGATEFAALTPYYLAVTEDAVFDYFSEVSEAIGDGTLFVYVYPKRSGVEVSPELLTRLATLPNVIGAKVSELSLDELAAYRAAVPDGFVLYTGADRELVAAGEAGAQGVVSGVSSVLPGPFRALAQAADSGDPAAIEQAQTAVDDVVSVIGGDMARMKAAYRSMGIADGVCRMALVEPDASAIAEIERVLAAYGS</sequence>
<proteinExistence type="inferred from homology"/>
<dbReference type="PANTHER" id="PTHR12128">
    <property type="entry name" value="DIHYDRODIPICOLINATE SYNTHASE"/>
    <property type="match status" value="1"/>
</dbReference>
<dbReference type="Proteomes" id="UP000602532">
    <property type="component" value="Unassembled WGS sequence"/>
</dbReference>
<evidence type="ECO:0000256" key="3">
    <source>
        <dbReference type="PIRNR" id="PIRNR001365"/>
    </source>
</evidence>
<accession>A0ABR8X153</accession>
<dbReference type="EMBL" id="JACSPM010000001">
    <property type="protein sequence ID" value="MBD8022918.1"/>
    <property type="molecule type" value="Genomic_DNA"/>
</dbReference>
<protein>
    <submittedName>
        <fullName evidence="4">Dihydrodipicolinate synthase family protein</fullName>
    </submittedName>
</protein>
<keyword evidence="2 3" id="KW-0456">Lyase</keyword>